<sequence>MSLSSARAAWRPLYTRIANVLLSTAVDTNPSLLAHALTVFRLVAETCPPDIAASMKDLIVNRLDVKVETDTRLLPQWLLAVISAARAQNGGEDESETLSLSIPPAVEEHVVQLWLGMLGCPPASDKTQRLLDMAVLGLLTTSCHAVPYIASPFFASTDSARDRIRATDNAPASSEAKSATVAKLEGAIDSIMRSLTPESQGEDGPVADGQFHSLDNKKTAILLRLVQVSPKARESVA</sequence>
<accession>A0ACC1HNK0</accession>
<dbReference type="EMBL" id="JAMZIH010003289">
    <property type="protein sequence ID" value="KAJ1676916.1"/>
    <property type="molecule type" value="Genomic_DNA"/>
</dbReference>
<keyword evidence="2" id="KW-1185">Reference proteome</keyword>
<dbReference type="Proteomes" id="UP001145114">
    <property type="component" value="Unassembled WGS sequence"/>
</dbReference>
<reference evidence="1" key="1">
    <citation type="submission" date="2022-06" db="EMBL/GenBank/DDBJ databases">
        <title>Phylogenomic reconstructions and comparative analyses of Kickxellomycotina fungi.</title>
        <authorList>
            <person name="Reynolds N.K."/>
            <person name="Stajich J.E."/>
            <person name="Barry K."/>
            <person name="Grigoriev I.V."/>
            <person name="Crous P."/>
            <person name="Smith M.E."/>
        </authorList>
    </citation>
    <scope>NUCLEOTIDE SEQUENCE</scope>
    <source>
        <strain evidence="1">RSA 2271</strain>
    </source>
</reference>
<evidence type="ECO:0000313" key="2">
    <source>
        <dbReference type="Proteomes" id="UP001145114"/>
    </source>
</evidence>
<name>A0ACC1HNK0_9FUNG</name>
<proteinExistence type="predicted"/>
<evidence type="ECO:0000313" key="1">
    <source>
        <dbReference type="EMBL" id="KAJ1676916.1"/>
    </source>
</evidence>
<protein>
    <submittedName>
        <fullName evidence="1">Uncharacterized protein</fullName>
    </submittedName>
</protein>
<comment type="caution">
    <text evidence="1">The sequence shown here is derived from an EMBL/GenBank/DDBJ whole genome shotgun (WGS) entry which is preliminary data.</text>
</comment>
<gene>
    <name evidence="1" type="ORF">EV182_007246</name>
</gene>
<organism evidence="1 2">
    <name type="scientific">Spiromyces aspiralis</name>
    <dbReference type="NCBI Taxonomy" id="68401"/>
    <lineage>
        <taxon>Eukaryota</taxon>
        <taxon>Fungi</taxon>
        <taxon>Fungi incertae sedis</taxon>
        <taxon>Zoopagomycota</taxon>
        <taxon>Kickxellomycotina</taxon>
        <taxon>Kickxellomycetes</taxon>
        <taxon>Kickxellales</taxon>
        <taxon>Kickxellaceae</taxon>
        <taxon>Spiromyces</taxon>
    </lineage>
</organism>
<feature type="non-terminal residue" evidence="1">
    <location>
        <position position="237"/>
    </location>
</feature>